<dbReference type="GeneID" id="94836419"/>
<dbReference type="Proteomes" id="UP000179807">
    <property type="component" value="Unassembled WGS sequence"/>
</dbReference>
<evidence type="ECO:0000256" key="4">
    <source>
        <dbReference type="ARBA" id="ARBA00022692"/>
    </source>
</evidence>
<evidence type="ECO:0000256" key="7">
    <source>
        <dbReference type="ARBA" id="ARBA00023180"/>
    </source>
</evidence>
<comment type="subcellular location">
    <subcellularLocation>
        <location evidence="1">Membrane</location>
        <topology evidence="1">Single-pass membrane protein</topology>
    </subcellularLocation>
</comment>
<gene>
    <name evidence="11" type="ORF">TRFO_21018</name>
</gene>
<keyword evidence="3" id="KW-0808">Transferase</keyword>
<feature type="domain" description="Glycosyltransferase 61 catalytic" evidence="10">
    <location>
        <begin position="415"/>
        <end position="521"/>
    </location>
</feature>
<dbReference type="PANTHER" id="PTHR20961:SF38">
    <property type="entry name" value="PROTEIN O-LINKED-MANNOSE BETA-1,4-N-ACETYLGLUCOSAMINYLTRANSFERASE 2"/>
    <property type="match status" value="1"/>
</dbReference>
<dbReference type="PANTHER" id="PTHR20961">
    <property type="entry name" value="GLYCOSYLTRANSFERASE"/>
    <property type="match status" value="1"/>
</dbReference>
<proteinExistence type="predicted"/>
<dbReference type="AlphaFoldDB" id="A0A1J4KJD3"/>
<keyword evidence="6 9" id="KW-0472">Membrane</keyword>
<feature type="compositionally biased region" description="Basic and acidic residues" evidence="8">
    <location>
        <begin position="234"/>
        <end position="254"/>
    </location>
</feature>
<keyword evidence="4 9" id="KW-0812">Transmembrane</keyword>
<accession>A0A1J4KJD3</accession>
<dbReference type="InterPro" id="IPR049625">
    <property type="entry name" value="Glyco_transf_61_cat"/>
</dbReference>
<feature type="region of interest" description="Disordered" evidence="8">
    <location>
        <begin position="230"/>
        <end position="298"/>
    </location>
</feature>
<evidence type="ECO:0000256" key="8">
    <source>
        <dbReference type="SAM" id="MobiDB-lite"/>
    </source>
</evidence>
<feature type="compositionally biased region" description="Basic and acidic residues" evidence="8">
    <location>
        <begin position="269"/>
        <end position="280"/>
    </location>
</feature>
<feature type="compositionally biased region" description="Polar residues" evidence="8">
    <location>
        <begin position="257"/>
        <end position="268"/>
    </location>
</feature>
<keyword evidence="2" id="KW-0328">Glycosyltransferase</keyword>
<comment type="caution">
    <text evidence="11">The sequence shown here is derived from an EMBL/GenBank/DDBJ whole genome shotgun (WGS) entry which is preliminary data.</text>
</comment>
<evidence type="ECO:0000256" key="6">
    <source>
        <dbReference type="ARBA" id="ARBA00023136"/>
    </source>
</evidence>
<dbReference type="Pfam" id="PF04577">
    <property type="entry name" value="Glyco_transf_61"/>
    <property type="match status" value="1"/>
</dbReference>
<keyword evidence="7" id="KW-0325">Glycoprotein</keyword>
<evidence type="ECO:0000313" key="12">
    <source>
        <dbReference type="Proteomes" id="UP000179807"/>
    </source>
</evidence>
<dbReference type="GO" id="GO:0016020">
    <property type="term" value="C:membrane"/>
    <property type="evidence" value="ECO:0007669"/>
    <property type="project" value="UniProtKB-SubCell"/>
</dbReference>
<dbReference type="EMBL" id="MLAK01000626">
    <property type="protein sequence ID" value="OHT09932.1"/>
    <property type="molecule type" value="Genomic_DNA"/>
</dbReference>
<protein>
    <recommendedName>
        <fullName evidence="10">Glycosyltransferase 61 catalytic domain-containing protein</fullName>
    </recommendedName>
</protein>
<dbReference type="InterPro" id="IPR007657">
    <property type="entry name" value="Glycosyltransferase_61"/>
</dbReference>
<evidence type="ECO:0000256" key="5">
    <source>
        <dbReference type="ARBA" id="ARBA00022989"/>
    </source>
</evidence>
<sequence length="625" mass="73736">MAINRKKRKILLYIMFSMAFTFVLFQLFFNITIDNNNHDCQKLNIHSVSSEFYSLHINFLNDMNFEDIKKLSSQFIIITEAFDKPMILLSDSILNITKHSSRTYIFKYEFPFVMNYSCSFQILENRPKFDDFDFSSFKLKPIISYKIDFIIDKFDTDRSESQLECYGNNSLTRWCEMRRVAYLNTRLVFYTHALYSFPSPFLSIGCRAPPFDIVEDRLYDEPIISHTPVFTSKNQEKPFENENDKFMDENDIKPGNDPQNENNYQNENDSQKENNSKKGNESQNENDSQNENIGDENDKTVLSDFNNLEYIPDVSYMIGRFFNSMMLWHVMFDFIIAAYWTIMKIEGNFYNPNRRVFIRDSQEVVFWNFISILSQKEIKNIKNDPTPCFFERVIVGLPKFEKEPNEKRNIDEMASFNYYFDDDVAIGLREAILNELGITVPEINNENPTIVFVSRGKSSSRDITNTENVIELMKKTCRFCKIRKVLLHQLSIKDQVELISQTSVLIGVHGSGLTHTMWLPRSNKTFNASLIEILPYKYWCRDWYKTAAKVAGVNYYSVMNTGRILPDIMNKRSFKNWRCYGKPELCTTLECNDYLKDQSFELELDTFNETWLQVVEILKNNRKNQ</sequence>
<reference evidence="11" key="1">
    <citation type="submission" date="2016-10" db="EMBL/GenBank/DDBJ databases">
        <authorList>
            <person name="Benchimol M."/>
            <person name="Almeida L.G."/>
            <person name="Vasconcelos A.T."/>
            <person name="Perreira-Neves A."/>
            <person name="Rosa I.A."/>
            <person name="Tasca T."/>
            <person name="Bogo M.R."/>
            <person name="de Souza W."/>
        </authorList>
    </citation>
    <scope>NUCLEOTIDE SEQUENCE [LARGE SCALE GENOMIC DNA]</scope>
    <source>
        <strain evidence="11">K</strain>
    </source>
</reference>
<evidence type="ECO:0000256" key="2">
    <source>
        <dbReference type="ARBA" id="ARBA00022676"/>
    </source>
</evidence>
<dbReference type="GO" id="GO:0016757">
    <property type="term" value="F:glycosyltransferase activity"/>
    <property type="evidence" value="ECO:0007669"/>
    <property type="project" value="UniProtKB-KW"/>
</dbReference>
<feature type="compositionally biased region" description="Low complexity" evidence="8">
    <location>
        <begin position="281"/>
        <end position="292"/>
    </location>
</feature>
<keyword evidence="5 9" id="KW-1133">Transmembrane helix</keyword>
<dbReference type="OrthoDB" id="529273at2759"/>
<dbReference type="VEuPathDB" id="TrichDB:TRFO_21018"/>
<evidence type="ECO:0000313" key="11">
    <source>
        <dbReference type="EMBL" id="OHT09932.1"/>
    </source>
</evidence>
<evidence type="ECO:0000256" key="9">
    <source>
        <dbReference type="SAM" id="Phobius"/>
    </source>
</evidence>
<evidence type="ECO:0000256" key="1">
    <source>
        <dbReference type="ARBA" id="ARBA00004167"/>
    </source>
</evidence>
<evidence type="ECO:0000256" key="3">
    <source>
        <dbReference type="ARBA" id="ARBA00022679"/>
    </source>
</evidence>
<dbReference type="RefSeq" id="XP_068363068.1">
    <property type="nucleotide sequence ID" value="XM_068501715.1"/>
</dbReference>
<name>A0A1J4KJD3_9EUKA</name>
<feature type="transmembrane region" description="Helical" evidence="9">
    <location>
        <begin position="321"/>
        <end position="342"/>
    </location>
</feature>
<organism evidence="11 12">
    <name type="scientific">Tritrichomonas foetus</name>
    <dbReference type="NCBI Taxonomy" id="1144522"/>
    <lineage>
        <taxon>Eukaryota</taxon>
        <taxon>Metamonada</taxon>
        <taxon>Parabasalia</taxon>
        <taxon>Tritrichomonadida</taxon>
        <taxon>Tritrichomonadidae</taxon>
        <taxon>Tritrichomonas</taxon>
    </lineage>
</organism>
<keyword evidence="12" id="KW-1185">Reference proteome</keyword>
<feature type="transmembrane region" description="Helical" evidence="9">
    <location>
        <begin position="12"/>
        <end position="33"/>
    </location>
</feature>
<evidence type="ECO:0000259" key="10">
    <source>
        <dbReference type="Pfam" id="PF04577"/>
    </source>
</evidence>